<dbReference type="Gene3D" id="2.40.50.180">
    <property type="entry name" value="CheA-289, Domain 4"/>
    <property type="match status" value="1"/>
</dbReference>
<dbReference type="SMART" id="SM00260">
    <property type="entry name" value="CheW"/>
    <property type="match status" value="1"/>
</dbReference>
<dbReference type="InterPro" id="IPR036061">
    <property type="entry name" value="CheW-like_dom_sf"/>
</dbReference>
<reference evidence="2" key="1">
    <citation type="submission" date="2019-12" db="EMBL/GenBank/DDBJ databases">
        <authorList>
            <person name="Cremers G."/>
        </authorList>
    </citation>
    <scope>NUCLEOTIDE SEQUENCE</scope>
    <source>
        <strain evidence="2">Mbul2</strain>
        <plasmid evidence="2">1</plasmid>
    </source>
</reference>
<sequence length="203" mass="20780">MIAPAAGDTSDDPRIRRLLDERTAALARRGVDIAHRAATRPFLVCAAGDDRYGLPLDSVVQVVPARTYTPVPGAPPELLGLIALSGRVVSVLSLAGALSRPLPSRADSSRADSSRAESSTATGHILVLRGGIAPVALAVDRVLAVADVDGALTTEPVLTGGFGADAVSGYAPAPGPEAAHQGGEAGFVVIDLPRLLRRYLPQG</sequence>
<feature type="domain" description="CheW-like" evidence="1">
    <location>
        <begin position="39"/>
        <end position="201"/>
    </location>
</feature>
<organism evidence="2">
    <name type="scientific">Methylobacterium bullatum</name>
    <dbReference type="NCBI Taxonomy" id="570505"/>
    <lineage>
        <taxon>Bacteria</taxon>
        <taxon>Pseudomonadati</taxon>
        <taxon>Pseudomonadota</taxon>
        <taxon>Alphaproteobacteria</taxon>
        <taxon>Hyphomicrobiales</taxon>
        <taxon>Methylobacteriaceae</taxon>
        <taxon>Methylobacterium</taxon>
    </lineage>
</organism>
<accession>A0A679JRL3</accession>
<protein>
    <recommendedName>
        <fullName evidence="1">CheW-like domain-containing protein</fullName>
    </recommendedName>
</protein>
<dbReference type="InterPro" id="IPR002545">
    <property type="entry name" value="CheW-lke_dom"/>
</dbReference>
<dbReference type="RefSeq" id="WP_147833528.1">
    <property type="nucleotide sequence ID" value="NZ_LR743510.1"/>
</dbReference>
<dbReference type="GO" id="GO:0007165">
    <property type="term" value="P:signal transduction"/>
    <property type="evidence" value="ECO:0007669"/>
    <property type="project" value="InterPro"/>
</dbReference>
<dbReference type="Pfam" id="PF01584">
    <property type="entry name" value="CheW"/>
    <property type="match status" value="1"/>
</dbReference>
<dbReference type="AlphaFoldDB" id="A0A679JRL3"/>
<name>A0A679JRL3_9HYPH</name>
<keyword evidence="2" id="KW-0614">Plasmid</keyword>
<proteinExistence type="predicted"/>
<dbReference type="GO" id="GO:0006935">
    <property type="term" value="P:chemotaxis"/>
    <property type="evidence" value="ECO:0007669"/>
    <property type="project" value="InterPro"/>
</dbReference>
<evidence type="ECO:0000313" key="2">
    <source>
        <dbReference type="EMBL" id="CAA2139369.1"/>
    </source>
</evidence>
<dbReference type="EMBL" id="LR743510">
    <property type="protein sequence ID" value="CAA2139369.1"/>
    <property type="molecule type" value="Genomic_DNA"/>
</dbReference>
<dbReference type="SUPFAM" id="SSF50341">
    <property type="entry name" value="CheW-like"/>
    <property type="match status" value="1"/>
</dbReference>
<gene>
    <name evidence="2" type="ORF">MBLL_01588</name>
</gene>
<geneLocation type="plasmid" evidence="2">
    <name>1</name>
</geneLocation>
<dbReference type="PROSITE" id="PS50851">
    <property type="entry name" value="CHEW"/>
    <property type="match status" value="1"/>
</dbReference>
<evidence type="ECO:0000259" key="1">
    <source>
        <dbReference type="PROSITE" id="PS50851"/>
    </source>
</evidence>